<evidence type="ECO:0000313" key="1">
    <source>
        <dbReference type="EMBL" id="CAK0767232.1"/>
    </source>
</evidence>
<protein>
    <submittedName>
        <fullName evidence="1">Uncharacterized protein</fullName>
    </submittedName>
</protein>
<proteinExistence type="predicted"/>
<name>A0AAV1I1C5_9CHLO</name>
<dbReference type="AlphaFoldDB" id="A0AAV1I1C5"/>
<organism evidence="1 2">
    <name type="scientific">Coccomyxa viridis</name>
    <dbReference type="NCBI Taxonomy" id="1274662"/>
    <lineage>
        <taxon>Eukaryota</taxon>
        <taxon>Viridiplantae</taxon>
        <taxon>Chlorophyta</taxon>
        <taxon>core chlorophytes</taxon>
        <taxon>Trebouxiophyceae</taxon>
        <taxon>Trebouxiophyceae incertae sedis</taxon>
        <taxon>Coccomyxaceae</taxon>
        <taxon>Coccomyxa</taxon>
    </lineage>
</organism>
<keyword evidence="2" id="KW-1185">Reference proteome</keyword>
<accession>A0AAV1I1C5</accession>
<sequence>MSIVTAFNTLLDQFMTELSRLFPGDSQLRTYHTFANGMAAVQPSSLIRYFRATVLPYKSQIEARDAQFFLRKDYTEEMAAHGTDVIESMRLKDLWCSMSDQSKHTTFEYLHKLVSLAELHT</sequence>
<reference evidence="1 2" key="1">
    <citation type="submission" date="2023-10" db="EMBL/GenBank/DDBJ databases">
        <authorList>
            <person name="Maclean D."/>
            <person name="Macfadyen A."/>
        </authorList>
    </citation>
    <scope>NUCLEOTIDE SEQUENCE [LARGE SCALE GENOMIC DNA]</scope>
</reference>
<gene>
    <name evidence="1" type="ORF">CVIRNUC_003440</name>
</gene>
<evidence type="ECO:0000313" key="2">
    <source>
        <dbReference type="Proteomes" id="UP001314263"/>
    </source>
</evidence>
<dbReference type="EMBL" id="CAUYUE010000004">
    <property type="protein sequence ID" value="CAK0767232.1"/>
    <property type="molecule type" value="Genomic_DNA"/>
</dbReference>
<comment type="caution">
    <text evidence="1">The sequence shown here is derived from an EMBL/GenBank/DDBJ whole genome shotgun (WGS) entry which is preliminary data.</text>
</comment>
<dbReference type="Proteomes" id="UP001314263">
    <property type="component" value="Unassembled WGS sequence"/>
</dbReference>